<dbReference type="SUPFAM" id="SSF50249">
    <property type="entry name" value="Nucleic acid-binding proteins"/>
    <property type="match status" value="1"/>
</dbReference>
<keyword evidence="1 4" id="KW-0547">Nucleotide-binding</keyword>
<evidence type="ECO:0000313" key="7">
    <source>
        <dbReference type="EMBL" id="KAK1939710.1"/>
    </source>
</evidence>
<dbReference type="GO" id="GO:0006271">
    <property type="term" value="P:DNA strand elongation involved in DNA replication"/>
    <property type="evidence" value="ECO:0007669"/>
    <property type="project" value="TreeGrafter"/>
</dbReference>
<gene>
    <name evidence="7" type="ORF">X943_002479</name>
</gene>
<dbReference type="SMART" id="SM00382">
    <property type="entry name" value="AAA"/>
    <property type="match status" value="1"/>
</dbReference>
<feature type="region of interest" description="Disordered" evidence="5">
    <location>
        <begin position="1"/>
        <end position="25"/>
    </location>
</feature>
<feature type="compositionally biased region" description="Acidic residues" evidence="5">
    <location>
        <begin position="836"/>
        <end position="845"/>
    </location>
</feature>
<evidence type="ECO:0000259" key="6">
    <source>
        <dbReference type="PROSITE" id="PS50051"/>
    </source>
</evidence>
<comment type="caution">
    <text evidence="7">The sequence shown here is derived from an EMBL/GenBank/DDBJ whole genome shotgun (WGS) entry which is preliminary data.</text>
</comment>
<dbReference type="Gene3D" id="3.40.50.300">
    <property type="entry name" value="P-loop containing nucleotide triphosphate hydrolases"/>
    <property type="match status" value="1"/>
</dbReference>
<keyword evidence="3 4" id="KW-0238">DNA-binding</keyword>
<dbReference type="SMART" id="SM00350">
    <property type="entry name" value="MCM"/>
    <property type="match status" value="1"/>
</dbReference>
<dbReference type="Pfam" id="PF17855">
    <property type="entry name" value="MCM_lid"/>
    <property type="match status" value="1"/>
</dbReference>
<accession>A0AAD9LKE3</accession>
<feature type="region of interest" description="Disordered" evidence="5">
    <location>
        <begin position="48"/>
        <end position="74"/>
    </location>
</feature>
<feature type="domain" description="MCM C-terminal AAA(+) ATPase" evidence="6">
    <location>
        <begin position="409"/>
        <end position="615"/>
    </location>
</feature>
<reference evidence="7" key="1">
    <citation type="journal article" date="2014" name="Nucleic Acids Res.">
        <title>The evolutionary dynamics of variant antigen genes in Babesia reveal a history of genomic innovation underlying host-parasite interaction.</title>
        <authorList>
            <person name="Jackson A.P."/>
            <person name="Otto T.D."/>
            <person name="Darby A."/>
            <person name="Ramaprasad A."/>
            <person name="Xia D."/>
            <person name="Echaide I.E."/>
            <person name="Farber M."/>
            <person name="Gahlot S."/>
            <person name="Gamble J."/>
            <person name="Gupta D."/>
            <person name="Gupta Y."/>
            <person name="Jackson L."/>
            <person name="Malandrin L."/>
            <person name="Malas T.B."/>
            <person name="Moussa E."/>
            <person name="Nair M."/>
            <person name="Reid A.J."/>
            <person name="Sanders M."/>
            <person name="Sharma J."/>
            <person name="Tracey A."/>
            <person name="Quail M.A."/>
            <person name="Weir W."/>
            <person name="Wastling J.M."/>
            <person name="Hall N."/>
            <person name="Willadsen P."/>
            <person name="Lingelbach K."/>
            <person name="Shiels B."/>
            <person name="Tait A."/>
            <person name="Berriman M."/>
            <person name="Allred D.R."/>
            <person name="Pain A."/>
        </authorList>
    </citation>
    <scope>NUCLEOTIDE SEQUENCE</scope>
    <source>
        <strain evidence="7">1802A</strain>
    </source>
</reference>
<dbReference type="Gene3D" id="2.40.50.140">
    <property type="entry name" value="Nucleic acid-binding proteins"/>
    <property type="match status" value="1"/>
</dbReference>
<evidence type="ECO:0000256" key="5">
    <source>
        <dbReference type="SAM" id="MobiDB-lite"/>
    </source>
</evidence>
<dbReference type="Pfam" id="PF00493">
    <property type="entry name" value="MCM"/>
    <property type="match status" value="1"/>
</dbReference>
<sequence length="960" mass="107024">MAARRGFITNESDAPTPSQRSSTMERLLTVSELGTSKSFEMFSDRSVSSLGGYSEKTHSTIRPSSSEEERQRQLDNMHQQILAEYEGGREALMIYQRSYRAAVERFLSFASENKQIYTKIMDLHQQVEKEVEKSKGTNAAQLAVHLRVIVNISLLYNRGDESSTSLARMLIKSPYMTYQAFQDAIQEVWRAQSSKMLVAPPKLGICGWLGRNHVTPRGLCSSMINTLTAVEGVVNKCSTVCPKLSQSIYVGEPIYDVMHESEKSVHLRQHYDLTDFTKTLKDRGTPPTADPEGKIVHRQEIGLSSYRNYQTFVIQETPEESFTGQMPRYVSVIVQDDLCNVVQCGDRVRVWGVYRAGCGPADDTNSGIGRGYLVANYVVIRNKLSTKLSNDITDEDRAKFKQLAQREDCLNILTRSIAPSICGHEIVKHGILLALAGGPESDESSDHRIRGDIHVLLVGDPGCGKSQLLRYVMNLLPGTVSTTGRGSTGVGLTAAVVVDQDTGERRVEGGAMVMGDRRVVCIDEFDKMQHGDRVAIHEVMEQQTVTVAKAGIHTTLNARCTVLAAANPLYGCWSEDMDVSQQLCFERSLISRFDLVFVVRDAATENEDERIADAVLRNVTRNARVVTTQATTGQSGRQGGTPSCVIQPVDGDMNQVALANATFDGFHWEEQWVPGPGSSARSKKAKSTSKGADGFLKSRSEMVYIDSEGVEHDVVDSTFLRKYIHYCKRLYYREMEAMEGWRPCPEISEVARRAIVTLYSQLRARAKQCEKQRLKLPQSVTPRTLEAIIRLCVAHAKLQMKRWVTKDCVAAVSKLLNYTLFGDLYNVFEADLESEEEDYDEDMEVESPKRTRSRRASVNEQTERVVGALDGQPRSAAKPASPTTGPSEIGTVSEEHAATLIGCMRKLDTGDGVDLSDLYVEFSRSVRMSMDEFKTFLRNLHNQESSPIVYSEEAFMVFSC</sequence>
<keyword evidence="8" id="KW-1185">Reference proteome</keyword>
<dbReference type="InterPro" id="IPR031327">
    <property type="entry name" value="MCM"/>
</dbReference>
<keyword evidence="2 4" id="KW-0067">ATP-binding</keyword>
<dbReference type="Pfam" id="PF17207">
    <property type="entry name" value="MCM_OB"/>
    <property type="match status" value="1"/>
</dbReference>
<dbReference type="PROSITE" id="PS50051">
    <property type="entry name" value="MCM_2"/>
    <property type="match status" value="1"/>
</dbReference>
<dbReference type="InterPro" id="IPR033762">
    <property type="entry name" value="MCM_OB"/>
</dbReference>
<dbReference type="GO" id="GO:0005524">
    <property type="term" value="F:ATP binding"/>
    <property type="evidence" value="ECO:0007669"/>
    <property type="project" value="UniProtKB-KW"/>
</dbReference>
<comment type="similarity">
    <text evidence="4">Belongs to the MCM family.</text>
</comment>
<feature type="compositionally biased region" description="Polar residues" evidence="5">
    <location>
        <begin position="9"/>
        <end position="24"/>
    </location>
</feature>
<dbReference type="Proteomes" id="UP001195914">
    <property type="component" value="Unassembled WGS sequence"/>
</dbReference>
<dbReference type="EMBL" id="JAHBMH010000007">
    <property type="protein sequence ID" value="KAK1939710.1"/>
    <property type="molecule type" value="Genomic_DNA"/>
</dbReference>
<dbReference type="InterPro" id="IPR003593">
    <property type="entry name" value="AAA+_ATPase"/>
</dbReference>
<name>A0AAD9LKE3_BABDI</name>
<dbReference type="GO" id="GO:0017116">
    <property type="term" value="F:single-stranded DNA helicase activity"/>
    <property type="evidence" value="ECO:0007669"/>
    <property type="project" value="TreeGrafter"/>
</dbReference>
<dbReference type="PANTHER" id="PTHR11630">
    <property type="entry name" value="DNA REPLICATION LICENSING FACTOR MCM FAMILY MEMBER"/>
    <property type="match status" value="1"/>
</dbReference>
<dbReference type="GO" id="GO:0042555">
    <property type="term" value="C:MCM complex"/>
    <property type="evidence" value="ECO:0007669"/>
    <property type="project" value="TreeGrafter"/>
</dbReference>
<dbReference type="PRINTS" id="PR01657">
    <property type="entry name" value="MCMFAMILY"/>
</dbReference>
<evidence type="ECO:0000256" key="1">
    <source>
        <dbReference type="ARBA" id="ARBA00022741"/>
    </source>
</evidence>
<dbReference type="GO" id="GO:0000727">
    <property type="term" value="P:double-strand break repair via break-induced replication"/>
    <property type="evidence" value="ECO:0007669"/>
    <property type="project" value="TreeGrafter"/>
</dbReference>
<dbReference type="SUPFAM" id="SSF52540">
    <property type="entry name" value="P-loop containing nucleoside triphosphate hydrolases"/>
    <property type="match status" value="1"/>
</dbReference>
<evidence type="ECO:0000313" key="8">
    <source>
        <dbReference type="Proteomes" id="UP001195914"/>
    </source>
</evidence>
<evidence type="ECO:0000256" key="4">
    <source>
        <dbReference type="RuleBase" id="RU004070"/>
    </source>
</evidence>
<dbReference type="GO" id="GO:0005634">
    <property type="term" value="C:nucleus"/>
    <property type="evidence" value="ECO:0007669"/>
    <property type="project" value="TreeGrafter"/>
</dbReference>
<dbReference type="AlphaFoldDB" id="A0AAD9LKE3"/>
<protein>
    <submittedName>
        <fullName evidence="7">Minichromosome maintenance protein 3</fullName>
    </submittedName>
</protein>
<feature type="region of interest" description="Disordered" evidence="5">
    <location>
        <begin position="836"/>
        <end position="892"/>
    </location>
</feature>
<dbReference type="PANTHER" id="PTHR11630:SF46">
    <property type="entry name" value="DNA REPLICATION LICENSING FACTOR MCM3-RELATED"/>
    <property type="match status" value="1"/>
</dbReference>
<dbReference type="InterPro" id="IPR027417">
    <property type="entry name" value="P-loop_NTPase"/>
</dbReference>
<organism evidence="7 8">
    <name type="scientific">Babesia divergens</name>
    <dbReference type="NCBI Taxonomy" id="32595"/>
    <lineage>
        <taxon>Eukaryota</taxon>
        <taxon>Sar</taxon>
        <taxon>Alveolata</taxon>
        <taxon>Apicomplexa</taxon>
        <taxon>Aconoidasida</taxon>
        <taxon>Piroplasmida</taxon>
        <taxon>Babesiidae</taxon>
        <taxon>Babesia</taxon>
    </lineage>
</organism>
<dbReference type="InterPro" id="IPR012340">
    <property type="entry name" value="NA-bd_OB-fold"/>
</dbReference>
<proteinExistence type="inferred from homology"/>
<dbReference type="InterPro" id="IPR001208">
    <property type="entry name" value="MCM_dom"/>
</dbReference>
<dbReference type="Gene3D" id="2.20.28.10">
    <property type="match status" value="1"/>
</dbReference>
<dbReference type="InterPro" id="IPR041562">
    <property type="entry name" value="MCM_lid"/>
</dbReference>
<dbReference type="GO" id="GO:0003697">
    <property type="term" value="F:single-stranded DNA binding"/>
    <property type="evidence" value="ECO:0007669"/>
    <property type="project" value="TreeGrafter"/>
</dbReference>
<dbReference type="GO" id="GO:1902975">
    <property type="term" value="P:mitotic DNA replication initiation"/>
    <property type="evidence" value="ECO:0007669"/>
    <property type="project" value="TreeGrafter"/>
</dbReference>
<feature type="compositionally biased region" description="Basic and acidic residues" evidence="5">
    <location>
        <begin position="65"/>
        <end position="74"/>
    </location>
</feature>
<evidence type="ECO:0000256" key="2">
    <source>
        <dbReference type="ARBA" id="ARBA00022840"/>
    </source>
</evidence>
<evidence type="ECO:0000256" key="3">
    <source>
        <dbReference type="ARBA" id="ARBA00023125"/>
    </source>
</evidence>
<reference evidence="7" key="2">
    <citation type="submission" date="2021-05" db="EMBL/GenBank/DDBJ databases">
        <authorList>
            <person name="Pain A."/>
        </authorList>
    </citation>
    <scope>NUCLEOTIDE SEQUENCE</scope>
    <source>
        <strain evidence="7">1802A</strain>
    </source>
</reference>